<accession>A0ACC2UMI8</accession>
<keyword evidence="2" id="KW-1185">Reference proteome</keyword>
<organism evidence="1 2">
    <name type="scientific">Entomophthora muscae</name>
    <dbReference type="NCBI Taxonomy" id="34485"/>
    <lineage>
        <taxon>Eukaryota</taxon>
        <taxon>Fungi</taxon>
        <taxon>Fungi incertae sedis</taxon>
        <taxon>Zoopagomycota</taxon>
        <taxon>Entomophthoromycotina</taxon>
        <taxon>Entomophthoromycetes</taxon>
        <taxon>Entomophthorales</taxon>
        <taxon>Entomophthoraceae</taxon>
        <taxon>Entomophthora</taxon>
    </lineage>
</organism>
<dbReference type="Proteomes" id="UP001165960">
    <property type="component" value="Unassembled WGS sequence"/>
</dbReference>
<gene>
    <name evidence="1" type="ORF">DSO57_1028178</name>
</gene>
<evidence type="ECO:0000313" key="2">
    <source>
        <dbReference type="Proteomes" id="UP001165960"/>
    </source>
</evidence>
<protein>
    <submittedName>
        <fullName evidence="1">Uncharacterized protein</fullName>
    </submittedName>
</protein>
<reference evidence="1" key="1">
    <citation type="submission" date="2022-04" db="EMBL/GenBank/DDBJ databases">
        <title>Genome of the entomopathogenic fungus Entomophthora muscae.</title>
        <authorList>
            <person name="Elya C."/>
            <person name="Lovett B.R."/>
            <person name="Lee E."/>
            <person name="Macias A.M."/>
            <person name="Hajek A.E."/>
            <person name="De Bivort B.L."/>
            <person name="Kasson M.T."/>
            <person name="De Fine Licht H.H."/>
            <person name="Stajich J.E."/>
        </authorList>
    </citation>
    <scope>NUCLEOTIDE SEQUENCE</scope>
    <source>
        <strain evidence="1">Berkeley</strain>
    </source>
</reference>
<sequence length="120" mass="13491">MISTAKKKVRSGTQSFVEAINYHSLKDTQTNQGGSEKYMTCICLCHKLHGLKISRIDFIFAGPTFYGKVDTPELKVHTFTDHKSMIVVLELVSAKHIEQTLIKTSCSRCIKHKKTCSVSK</sequence>
<comment type="caution">
    <text evidence="1">The sequence shown here is derived from an EMBL/GenBank/DDBJ whole genome shotgun (WGS) entry which is preliminary data.</text>
</comment>
<dbReference type="EMBL" id="QTSX02000177">
    <property type="protein sequence ID" value="KAJ9087930.1"/>
    <property type="molecule type" value="Genomic_DNA"/>
</dbReference>
<proteinExistence type="predicted"/>
<name>A0ACC2UMI8_9FUNG</name>
<evidence type="ECO:0000313" key="1">
    <source>
        <dbReference type="EMBL" id="KAJ9087930.1"/>
    </source>
</evidence>